<dbReference type="InterPro" id="IPR009081">
    <property type="entry name" value="PP-bd_ACP"/>
</dbReference>
<evidence type="ECO:0000313" key="6">
    <source>
        <dbReference type="EMBL" id="NEC22930.1"/>
    </source>
</evidence>
<evidence type="ECO:0000256" key="2">
    <source>
        <dbReference type="ARBA" id="ARBA00022553"/>
    </source>
</evidence>
<dbReference type="GO" id="GO:0017000">
    <property type="term" value="P:antibiotic biosynthetic process"/>
    <property type="evidence" value="ECO:0007669"/>
    <property type="project" value="UniProtKB-ARBA"/>
</dbReference>
<name>A0A7K3S5Z5_9ACTN</name>
<evidence type="ECO:0000256" key="3">
    <source>
        <dbReference type="ARBA" id="ARBA00022679"/>
    </source>
</evidence>
<dbReference type="PROSITE" id="PS50075">
    <property type="entry name" value="CARRIER"/>
    <property type="match status" value="1"/>
</dbReference>
<dbReference type="InterPro" id="IPR036736">
    <property type="entry name" value="ACP-like_sf"/>
</dbReference>
<dbReference type="InterPro" id="IPR020806">
    <property type="entry name" value="PKS_PP-bd"/>
</dbReference>
<dbReference type="RefSeq" id="WP_164207331.1">
    <property type="nucleotide sequence ID" value="NZ_JAAGMP010001431.1"/>
</dbReference>
<dbReference type="SMART" id="SM01294">
    <property type="entry name" value="PKS_PP_betabranch"/>
    <property type="match status" value="1"/>
</dbReference>
<feature type="domain" description="Carrier" evidence="5">
    <location>
        <begin position="102"/>
        <end position="177"/>
    </location>
</feature>
<keyword evidence="2" id="KW-0597">Phosphoprotein</keyword>
<evidence type="ECO:0000259" key="5">
    <source>
        <dbReference type="PROSITE" id="PS50075"/>
    </source>
</evidence>
<evidence type="ECO:0000313" key="7">
    <source>
        <dbReference type="Proteomes" id="UP000469670"/>
    </source>
</evidence>
<dbReference type="Gene3D" id="3.40.50.720">
    <property type="entry name" value="NAD(P)-binding Rossmann-like Domain"/>
    <property type="match status" value="1"/>
</dbReference>
<dbReference type="AlphaFoldDB" id="A0A7K3S5Z5"/>
<comment type="caution">
    <text evidence="6">The sequence shown here is derived from an EMBL/GenBank/DDBJ whole genome shotgun (WGS) entry which is preliminary data.</text>
</comment>
<dbReference type="FunFam" id="1.10.1200.10:FF:000007">
    <property type="entry name" value="Probable polyketide synthase pks17"/>
    <property type="match status" value="1"/>
</dbReference>
<dbReference type="PANTHER" id="PTHR43775">
    <property type="entry name" value="FATTY ACID SYNTHASE"/>
    <property type="match status" value="1"/>
</dbReference>
<sequence>GGGMADALSAADEARLAGSGIGSLSTEEGLALLDTSRLLDDALLLPIRVDTEALADTDAEELPPLFRGLVRAPARRTAQEAQPETGTLRERLAGMPEHQRMPALLKLVRTHAAGILGYSGAEEIDLDRPFNEAGFDSLSAMGFRNKLTLVTGLKLPAGMIFDYPNPRALAAHLGEELAPEPDPGSADQDGAGAFAEHEVRELLASIPVARLREAGLLASLLELADAGAVRTAGDGAERVGAEREGGTSSIDTMDSEALINMAIGGAGD</sequence>
<dbReference type="GO" id="GO:0006633">
    <property type="term" value="P:fatty acid biosynthetic process"/>
    <property type="evidence" value="ECO:0007669"/>
    <property type="project" value="TreeGrafter"/>
</dbReference>
<evidence type="ECO:0000256" key="4">
    <source>
        <dbReference type="ARBA" id="ARBA00023268"/>
    </source>
</evidence>
<keyword evidence="4" id="KW-0511">Multifunctional enzyme</keyword>
<dbReference type="SUPFAM" id="SSF47336">
    <property type="entry name" value="ACP-like"/>
    <property type="match status" value="1"/>
</dbReference>
<dbReference type="EMBL" id="JAAGMP010001431">
    <property type="protein sequence ID" value="NEC22930.1"/>
    <property type="molecule type" value="Genomic_DNA"/>
</dbReference>
<dbReference type="GO" id="GO:0031177">
    <property type="term" value="F:phosphopantetheine binding"/>
    <property type="evidence" value="ECO:0007669"/>
    <property type="project" value="InterPro"/>
</dbReference>
<reference evidence="6 7" key="1">
    <citation type="submission" date="2020-01" db="EMBL/GenBank/DDBJ databases">
        <title>Insect and environment-associated Actinomycetes.</title>
        <authorList>
            <person name="Currrie C."/>
            <person name="Chevrette M."/>
            <person name="Carlson C."/>
            <person name="Stubbendieck R."/>
            <person name="Wendt-Pienkowski E."/>
        </authorList>
    </citation>
    <scope>NUCLEOTIDE SEQUENCE [LARGE SCALE GENOMIC DNA]</scope>
    <source>
        <strain evidence="6 7">SID7590</strain>
    </source>
</reference>
<keyword evidence="1" id="KW-0596">Phosphopantetheine</keyword>
<gene>
    <name evidence="6" type="ORF">G3I50_32500</name>
</gene>
<protein>
    <recommendedName>
        <fullName evidence="5">Carrier domain-containing protein</fullName>
    </recommendedName>
</protein>
<dbReference type="Pfam" id="PF00550">
    <property type="entry name" value="PP-binding"/>
    <property type="match status" value="1"/>
</dbReference>
<dbReference type="SMART" id="SM00823">
    <property type="entry name" value="PKS_PP"/>
    <property type="match status" value="1"/>
</dbReference>
<proteinExistence type="predicted"/>
<feature type="non-terminal residue" evidence="6">
    <location>
        <position position="1"/>
    </location>
</feature>
<evidence type="ECO:0000256" key="1">
    <source>
        <dbReference type="ARBA" id="ARBA00022450"/>
    </source>
</evidence>
<keyword evidence="3" id="KW-0808">Transferase</keyword>
<accession>A0A7K3S5Z5</accession>
<dbReference type="InterPro" id="IPR050091">
    <property type="entry name" value="PKS_NRPS_Biosynth_Enz"/>
</dbReference>
<dbReference type="GO" id="GO:0004312">
    <property type="term" value="F:fatty acid synthase activity"/>
    <property type="evidence" value="ECO:0007669"/>
    <property type="project" value="TreeGrafter"/>
</dbReference>
<dbReference type="PANTHER" id="PTHR43775:SF51">
    <property type="entry name" value="INACTIVE PHENOLPHTHIOCEROL SYNTHESIS POLYKETIDE SYNTHASE TYPE I PKS1-RELATED"/>
    <property type="match status" value="1"/>
</dbReference>
<dbReference type="Proteomes" id="UP000469670">
    <property type="component" value="Unassembled WGS sequence"/>
</dbReference>
<organism evidence="6 7">
    <name type="scientific">Streptomyces parvus</name>
    <dbReference type="NCBI Taxonomy" id="66428"/>
    <lineage>
        <taxon>Bacteria</taxon>
        <taxon>Bacillati</taxon>
        <taxon>Actinomycetota</taxon>
        <taxon>Actinomycetes</taxon>
        <taxon>Kitasatosporales</taxon>
        <taxon>Streptomycetaceae</taxon>
        <taxon>Streptomyces</taxon>
    </lineage>
</organism>
<dbReference type="Gene3D" id="1.10.1200.10">
    <property type="entry name" value="ACP-like"/>
    <property type="match status" value="1"/>
</dbReference>